<dbReference type="EMBL" id="ML208366">
    <property type="protein sequence ID" value="TFK67814.1"/>
    <property type="molecule type" value="Genomic_DNA"/>
</dbReference>
<proteinExistence type="predicted"/>
<gene>
    <name evidence="1" type="ORF">BDN72DRAFT_842570</name>
</gene>
<evidence type="ECO:0000313" key="2">
    <source>
        <dbReference type="Proteomes" id="UP000308600"/>
    </source>
</evidence>
<dbReference type="Proteomes" id="UP000308600">
    <property type="component" value="Unassembled WGS sequence"/>
</dbReference>
<accession>A0ACD3AR75</accession>
<reference evidence="1 2" key="1">
    <citation type="journal article" date="2019" name="Nat. Ecol. Evol.">
        <title>Megaphylogeny resolves global patterns of mushroom evolution.</title>
        <authorList>
            <person name="Varga T."/>
            <person name="Krizsan K."/>
            <person name="Foldi C."/>
            <person name="Dima B."/>
            <person name="Sanchez-Garcia M."/>
            <person name="Sanchez-Ramirez S."/>
            <person name="Szollosi G.J."/>
            <person name="Szarkandi J.G."/>
            <person name="Papp V."/>
            <person name="Albert L."/>
            <person name="Andreopoulos W."/>
            <person name="Angelini C."/>
            <person name="Antonin V."/>
            <person name="Barry K.W."/>
            <person name="Bougher N.L."/>
            <person name="Buchanan P."/>
            <person name="Buyck B."/>
            <person name="Bense V."/>
            <person name="Catcheside P."/>
            <person name="Chovatia M."/>
            <person name="Cooper J."/>
            <person name="Damon W."/>
            <person name="Desjardin D."/>
            <person name="Finy P."/>
            <person name="Geml J."/>
            <person name="Haridas S."/>
            <person name="Hughes K."/>
            <person name="Justo A."/>
            <person name="Karasinski D."/>
            <person name="Kautmanova I."/>
            <person name="Kiss B."/>
            <person name="Kocsube S."/>
            <person name="Kotiranta H."/>
            <person name="LaButti K.M."/>
            <person name="Lechner B.E."/>
            <person name="Liimatainen K."/>
            <person name="Lipzen A."/>
            <person name="Lukacs Z."/>
            <person name="Mihaltcheva S."/>
            <person name="Morgado L.N."/>
            <person name="Niskanen T."/>
            <person name="Noordeloos M.E."/>
            <person name="Ohm R.A."/>
            <person name="Ortiz-Santana B."/>
            <person name="Ovrebo C."/>
            <person name="Racz N."/>
            <person name="Riley R."/>
            <person name="Savchenko A."/>
            <person name="Shiryaev A."/>
            <person name="Soop K."/>
            <person name="Spirin V."/>
            <person name="Szebenyi C."/>
            <person name="Tomsovsky M."/>
            <person name="Tulloss R.E."/>
            <person name="Uehling J."/>
            <person name="Grigoriev I.V."/>
            <person name="Vagvolgyi C."/>
            <person name="Papp T."/>
            <person name="Martin F.M."/>
            <person name="Miettinen O."/>
            <person name="Hibbett D.S."/>
            <person name="Nagy L.G."/>
        </authorList>
    </citation>
    <scope>NUCLEOTIDE SEQUENCE [LARGE SCALE GENOMIC DNA]</scope>
    <source>
        <strain evidence="1 2">NL-1719</strain>
    </source>
</reference>
<sequence>MYWDRLDKLFRDADEAANRSPWGNISDWRYSEDFPPVWKEFIGGLVKEWETLNVVSALLLSALFSIFGLDTGAYARTFAVLSFVCALTGLLYGCTYIIRFGTVKRMVEARAWIRAIEKGKDSIGRFFWNEWTLLAMPAVWLAWSILFFLVSLFFLWEPKPSQLQSSPDSPYNFSLGSRISTTVLLALGMLYYCVVLTCLAIGWDLHDLDEKRDRHAPDARRDSWSL</sequence>
<evidence type="ECO:0000313" key="1">
    <source>
        <dbReference type="EMBL" id="TFK67814.1"/>
    </source>
</evidence>
<name>A0ACD3AR75_9AGAR</name>
<protein>
    <submittedName>
        <fullName evidence="1">Uncharacterized protein</fullName>
    </submittedName>
</protein>
<keyword evidence="2" id="KW-1185">Reference proteome</keyword>
<organism evidence="1 2">
    <name type="scientific">Pluteus cervinus</name>
    <dbReference type="NCBI Taxonomy" id="181527"/>
    <lineage>
        <taxon>Eukaryota</taxon>
        <taxon>Fungi</taxon>
        <taxon>Dikarya</taxon>
        <taxon>Basidiomycota</taxon>
        <taxon>Agaricomycotina</taxon>
        <taxon>Agaricomycetes</taxon>
        <taxon>Agaricomycetidae</taxon>
        <taxon>Agaricales</taxon>
        <taxon>Pluteineae</taxon>
        <taxon>Pluteaceae</taxon>
        <taxon>Pluteus</taxon>
    </lineage>
</organism>